<comment type="caution">
    <text evidence="2">The sequence shown here is derived from an EMBL/GenBank/DDBJ whole genome shotgun (WGS) entry which is preliminary data.</text>
</comment>
<reference evidence="2 3" key="1">
    <citation type="submission" date="2014-09" db="EMBL/GenBank/DDBJ databases">
        <title>Genome sequence of Sinomonas sp. MUSC 117.</title>
        <authorList>
            <person name="Lee L.-H."/>
        </authorList>
    </citation>
    <scope>NUCLEOTIDE SEQUENCE [LARGE SCALE GENOMIC DNA]</scope>
    <source>
        <strain evidence="2 3">MUSC 117</strain>
    </source>
</reference>
<evidence type="ECO:0000313" key="2">
    <source>
        <dbReference type="EMBL" id="KHL01154.1"/>
    </source>
</evidence>
<organism evidence="2 3">
    <name type="scientific">Sinomonas humi</name>
    <dbReference type="NCBI Taxonomy" id="1338436"/>
    <lineage>
        <taxon>Bacteria</taxon>
        <taxon>Bacillati</taxon>
        <taxon>Actinomycetota</taxon>
        <taxon>Actinomycetes</taxon>
        <taxon>Micrococcales</taxon>
        <taxon>Micrococcaceae</taxon>
        <taxon>Sinomonas</taxon>
    </lineage>
</organism>
<dbReference type="AlphaFoldDB" id="A0A0B2AGR6"/>
<feature type="transmembrane region" description="Helical" evidence="1">
    <location>
        <begin position="73"/>
        <end position="93"/>
    </location>
</feature>
<keyword evidence="3" id="KW-1185">Reference proteome</keyword>
<keyword evidence="1" id="KW-0472">Membrane</keyword>
<keyword evidence="1" id="KW-1133">Transmembrane helix</keyword>
<sequence>MADQRGFPRWHLWIGAALALCGLVLGFVLPVGPHCGAAFPTAYSPVPASAVAPPGTDWVAECRSAAQDESHLYGGFVLLGLGLVALGLLLRFFSRRSGSR</sequence>
<dbReference type="EMBL" id="JTDL01000144">
    <property type="protein sequence ID" value="KHL01154.1"/>
    <property type="molecule type" value="Genomic_DNA"/>
</dbReference>
<accession>A0A0B2AGR6</accession>
<keyword evidence="1" id="KW-0812">Transmembrane</keyword>
<dbReference type="Proteomes" id="UP000030982">
    <property type="component" value="Unassembled WGS sequence"/>
</dbReference>
<protein>
    <submittedName>
        <fullName evidence="2">Uncharacterized protein</fullName>
    </submittedName>
</protein>
<evidence type="ECO:0000313" key="3">
    <source>
        <dbReference type="Proteomes" id="UP000030982"/>
    </source>
</evidence>
<gene>
    <name evidence="2" type="ORF">LK10_17070</name>
</gene>
<evidence type="ECO:0000256" key="1">
    <source>
        <dbReference type="SAM" id="Phobius"/>
    </source>
</evidence>
<proteinExistence type="predicted"/>
<feature type="transmembrane region" description="Helical" evidence="1">
    <location>
        <begin position="12"/>
        <end position="31"/>
    </location>
</feature>
<dbReference type="STRING" id="1338436.LK10_17070"/>
<name>A0A0B2AGR6_9MICC</name>